<dbReference type="EMBL" id="GL876972">
    <property type="protein sequence ID" value="KLU89305.1"/>
    <property type="molecule type" value="Genomic_DNA"/>
</dbReference>
<dbReference type="VEuPathDB" id="FungiDB:MAPG_08279"/>
<dbReference type="OrthoDB" id="3906129at2759"/>
<proteinExistence type="predicted"/>
<dbReference type="InterPro" id="IPR013780">
    <property type="entry name" value="Glyco_hydro_b"/>
</dbReference>
<reference evidence="4" key="1">
    <citation type="submission" date="2010-05" db="EMBL/GenBank/DDBJ databases">
        <title>The genome sequence of Magnaporthe poae strain ATCC 64411.</title>
        <authorList>
            <person name="Ma L.-J."/>
            <person name="Dead R."/>
            <person name="Young S."/>
            <person name="Zeng Q."/>
            <person name="Koehrsen M."/>
            <person name="Alvarado L."/>
            <person name="Berlin A."/>
            <person name="Chapman S.B."/>
            <person name="Chen Z."/>
            <person name="Freedman E."/>
            <person name="Gellesch M."/>
            <person name="Goldberg J."/>
            <person name="Griggs A."/>
            <person name="Gujja S."/>
            <person name="Heilman E.R."/>
            <person name="Heiman D."/>
            <person name="Hepburn T."/>
            <person name="Howarth C."/>
            <person name="Jen D."/>
            <person name="Larson L."/>
            <person name="Mehta T."/>
            <person name="Neiman D."/>
            <person name="Pearson M."/>
            <person name="Roberts A."/>
            <person name="Saif S."/>
            <person name="Shea T."/>
            <person name="Shenoy N."/>
            <person name="Sisk P."/>
            <person name="Stolte C."/>
            <person name="Sykes S."/>
            <person name="Walk T."/>
            <person name="White J."/>
            <person name="Yandava C."/>
            <person name="Haas B."/>
            <person name="Nusbaum C."/>
            <person name="Birren B."/>
        </authorList>
    </citation>
    <scope>NUCLEOTIDE SEQUENCE [LARGE SCALE GENOMIC DNA]</scope>
    <source>
        <strain evidence="4">ATCC 64411 / 73-15</strain>
    </source>
</reference>
<evidence type="ECO:0000313" key="2">
    <source>
        <dbReference type="EMBL" id="KLU89305.1"/>
    </source>
</evidence>
<protein>
    <submittedName>
        <fullName evidence="1 3">Uncharacterized protein</fullName>
    </submittedName>
</protein>
<dbReference type="EnsemblFungi" id="MAPG_08279T0">
    <property type="protein sequence ID" value="MAPG_08279T0"/>
    <property type="gene ID" value="MAPG_08279"/>
</dbReference>
<dbReference type="EMBL" id="GL876967">
    <property type="protein sequence ID" value="KLU82843.1"/>
    <property type="molecule type" value="Genomic_DNA"/>
</dbReference>
<keyword evidence="4" id="KW-1185">Reference proteome</keyword>
<dbReference type="EMBL" id="ADBL01000477">
    <property type="status" value="NOT_ANNOTATED_CDS"/>
    <property type="molecule type" value="Genomic_DNA"/>
</dbReference>
<organism evidence="3 4">
    <name type="scientific">Magnaporthiopsis poae (strain ATCC 64411 / 73-15)</name>
    <name type="common">Kentucky bluegrass fungus</name>
    <name type="synonym">Magnaporthe poae</name>
    <dbReference type="NCBI Taxonomy" id="644358"/>
    <lineage>
        <taxon>Eukaryota</taxon>
        <taxon>Fungi</taxon>
        <taxon>Dikarya</taxon>
        <taxon>Ascomycota</taxon>
        <taxon>Pezizomycotina</taxon>
        <taxon>Sordariomycetes</taxon>
        <taxon>Sordariomycetidae</taxon>
        <taxon>Magnaporthales</taxon>
        <taxon>Magnaporthaceae</taxon>
        <taxon>Magnaporthiopsis</taxon>
    </lineage>
</organism>
<dbReference type="Proteomes" id="UP000011715">
    <property type="component" value="Unassembled WGS sequence"/>
</dbReference>
<name>A0A0C4CSI2_MAGP6</name>
<dbReference type="SUPFAM" id="SSF51011">
    <property type="entry name" value="Glycosyl hydrolase domain"/>
    <property type="match status" value="1"/>
</dbReference>
<reference evidence="1" key="2">
    <citation type="submission" date="2010-05" db="EMBL/GenBank/DDBJ databases">
        <title>The Genome Sequence of Magnaporthe poae strain ATCC 64411.</title>
        <authorList>
            <consortium name="The Broad Institute Genome Sequencing Platform"/>
            <consortium name="Broad Institute Genome Sequencing Center for Infectious Disease"/>
            <person name="Ma L.-J."/>
            <person name="Dead R."/>
            <person name="Young S."/>
            <person name="Zeng Q."/>
            <person name="Koehrsen M."/>
            <person name="Alvarado L."/>
            <person name="Berlin A."/>
            <person name="Chapman S.B."/>
            <person name="Chen Z."/>
            <person name="Freedman E."/>
            <person name="Gellesch M."/>
            <person name="Goldberg J."/>
            <person name="Griggs A."/>
            <person name="Gujja S."/>
            <person name="Heilman E.R."/>
            <person name="Heiman D."/>
            <person name="Hepburn T."/>
            <person name="Howarth C."/>
            <person name="Jen D."/>
            <person name="Larson L."/>
            <person name="Mehta T."/>
            <person name="Neiman D."/>
            <person name="Pearson M."/>
            <person name="Roberts A."/>
            <person name="Saif S."/>
            <person name="Shea T."/>
            <person name="Shenoy N."/>
            <person name="Sisk P."/>
            <person name="Stolte C."/>
            <person name="Sykes S."/>
            <person name="Walk T."/>
            <person name="White J."/>
            <person name="Yandava C."/>
            <person name="Haas B."/>
            <person name="Nusbaum C."/>
            <person name="Birren B."/>
        </authorList>
    </citation>
    <scope>NUCLEOTIDE SEQUENCE</scope>
    <source>
        <strain evidence="1">ATCC 64411</strain>
    </source>
</reference>
<gene>
    <name evidence="1" type="ORF">MAPG_01911</name>
    <name evidence="2" type="ORF">MAPG_08279</name>
</gene>
<dbReference type="STRING" id="644358.A0A0C4CSI2"/>
<reference evidence="3" key="5">
    <citation type="submission" date="2015-06" db="UniProtKB">
        <authorList>
            <consortium name="EnsemblFungi"/>
        </authorList>
    </citation>
    <scope>IDENTIFICATION</scope>
    <source>
        <strain evidence="3">ATCC 64411</strain>
    </source>
</reference>
<dbReference type="VEuPathDB" id="FungiDB:MAPG_01911"/>
<evidence type="ECO:0000313" key="1">
    <source>
        <dbReference type="EMBL" id="KLU82843.1"/>
    </source>
</evidence>
<reference evidence="1" key="3">
    <citation type="submission" date="2011-03" db="EMBL/GenBank/DDBJ databases">
        <title>Annotation of Magnaporthe poae ATCC 64411.</title>
        <authorList>
            <person name="Ma L.-J."/>
            <person name="Dead R."/>
            <person name="Young S.K."/>
            <person name="Zeng Q."/>
            <person name="Gargeya S."/>
            <person name="Fitzgerald M."/>
            <person name="Haas B."/>
            <person name="Abouelleil A."/>
            <person name="Alvarado L."/>
            <person name="Arachchi H.M."/>
            <person name="Berlin A."/>
            <person name="Brown A."/>
            <person name="Chapman S.B."/>
            <person name="Chen Z."/>
            <person name="Dunbar C."/>
            <person name="Freedman E."/>
            <person name="Gearin G."/>
            <person name="Gellesch M."/>
            <person name="Goldberg J."/>
            <person name="Griggs A."/>
            <person name="Gujja S."/>
            <person name="Heiman D."/>
            <person name="Howarth C."/>
            <person name="Larson L."/>
            <person name="Lui A."/>
            <person name="MacDonald P.J.P."/>
            <person name="Mehta T."/>
            <person name="Montmayeur A."/>
            <person name="Murphy C."/>
            <person name="Neiman D."/>
            <person name="Pearson M."/>
            <person name="Priest M."/>
            <person name="Roberts A."/>
            <person name="Saif S."/>
            <person name="Shea T."/>
            <person name="Shenoy N."/>
            <person name="Sisk P."/>
            <person name="Stolte C."/>
            <person name="Sykes S."/>
            <person name="Yandava C."/>
            <person name="Wortman J."/>
            <person name="Nusbaum C."/>
            <person name="Birren B."/>
        </authorList>
    </citation>
    <scope>NUCLEOTIDE SEQUENCE</scope>
    <source>
        <strain evidence="1">ATCC 64411</strain>
    </source>
</reference>
<dbReference type="Gene3D" id="2.60.40.1180">
    <property type="entry name" value="Golgi alpha-mannosidase II"/>
    <property type="match status" value="1"/>
</dbReference>
<dbReference type="AlphaFoldDB" id="A0A0C4CSI2"/>
<dbReference type="EMBL" id="ADBL01001995">
    <property type="status" value="NOT_ANNOTATED_CDS"/>
    <property type="molecule type" value="Genomic_DNA"/>
</dbReference>
<dbReference type="EnsemblFungi" id="MAPG_01911T0">
    <property type="protein sequence ID" value="MAPG_01911T0"/>
    <property type="gene ID" value="MAPG_01911"/>
</dbReference>
<accession>A0A0C4CSI2</accession>
<reference evidence="3" key="4">
    <citation type="journal article" date="2015" name="G3 (Bethesda)">
        <title>Genome sequences of three phytopathogenic species of the Magnaporthaceae family of fungi.</title>
        <authorList>
            <person name="Okagaki L.H."/>
            <person name="Nunes C.C."/>
            <person name="Sailsbery J."/>
            <person name="Clay B."/>
            <person name="Brown D."/>
            <person name="John T."/>
            <person name="Oh Y."/>
            <person name="Young N."/>
            <person name="Fitzgerald M."/>
            <person name="Haas B.J."/>
            <person name="Zeng Q."/>
            <person name="Young S."/>
            <person name="Adiconis X."/>
            <person name="Fan L."/>
            <person name="Levin J.Z."/>
            <person name="Mitchell T.K."/>
            <person name="Okubara P.A."/>
            <person name="Farman M.L."/>
            <person name="Kohn L.M."/>
            <person name="Birren B."/>
            <person name="Ma L.-J."/>
            <person name="Dean R.A."/>
        </authorList>
    </citation>
    <scope>NUCLEOTIDE SEQUENCE</scope>
    <source>
        <strain evidence="3">ATCC 64411 / 73-15</strain>
    </source>
</reference>
<evidence type="ECO:0000313" key="4">
    <source>
        <dbReference type="Proteomes" id="UP000011715"/>
    </source>
</evidence>
<evidence type="ECO:0000313" key="3">
    <source>
        <dbReference type="EnsemblFungi" id="MAPG_08279T0"/>
    </source>
</evidence>
<sequence>MPPGCLAPPMCGGVVLPRLMLARRLYAYGAHVDYFDDPACVGFVRRGHSDHASGAGLAVLINAGWTAASKRMSVRRENPDVGGGGQNNGDGGEAWTDLLGWNWGEVITDEDGWATFHVGPRSVAVWGPRDAPGRELVDGVGGRSQPAAFGTA</sequence>